<proteinExistence type="predicted"/>
<feature type="compositionally biased region" description="Basic and acidic residues" evidence="1">
    <location>
        <begin position="55"/>
        <end position="68"/>
    </location>
</feature>
<feature type="region of interest" description="Disordered" evidence="1">
    <location>
        <begin position="169"/>
        <end position="202"/>
    </location>
</feature>
<feature type="compositionally biased region" description="Gly residues" evidence="1">
    <location>
        <begin position="660"/>
        <end position="670"/>
    </location>
</feature>
<gene>
    <name evidence="2" type="ORF">GRJ2_001587600</name>
</gene>
<sequence length="693" mass="75178">MCGCGGSHLHHPSDQQGGGSQEPPASHSWSKTALEETSKSPAQKSEGSFNTENKLVNRVEEEISDMHPETAAAAGQASRSSSQQEWAQEHQHSSQHLMGPEPAGDAQEPGAQEAQEREGPHSKTGDVVQHPGSDVSVSQRQELRGQVSGLQQTCRPALEQESWWEASQWSLGQDSCHSPQRVSREGSWQSLGPDSCLGDEPWQSGWQTLRQQSPLSTDSKERLEQVRRVAYSPEEGMTWISQKTTREVTNRSQQTSQVWSKKAATDILKCPAQKSKTSVDTGNKLVNGVEKEISDKRPETTRQPTRQASRHGSEKLSRQESRCSSHQVSGQQSWHSTKPVSRQQSRGSSQQALGQQSGHGSEKVPGQQSRRGSQQALGQQSRHGSEKVPGQEPWCDVKPVSRQESRRGSEQVPEQQPRPHQPGEAGSEQPDKQSEGCALPSDSSLLLVLQLECGNLQGIEVVVEEQTAESWRKRNQARAERALQLSQGSTAGLGEAEQTCDLLSLEGGTWVTRTGKILISRDEETGDTVIQRIHETAQLPARQQSQKEGATGVPEACSGAEMLQVVGHETWQSGGADRSREAASGLPAASHSPGGVLSMAVSREVVHEAQQTQSVISLDEGLWLRRRTGKLLKNKSQQTGATALQKSSSTVQERREAGCCGSGEAAGGCTSGQQEGGKPQTHPSDVDVPELRR</sequence>
<feature type="compositionally biased region" description="Polar residues" evidence="1">
    <location>
        <begin position="39"/>
        <end position="54"/>
    </location>
</feature>
<feature type="compositionally biased region" description="Basic and acidic residues" evidence="1">
    <location>
        <begin position="311"/>
        <end position="323"/>
    </location>
</feature>
<feature type="compositionally biased region" description="Polar residues" evidence="1">
    <location>
        <begin position="324"/>
        <end position="340"/>
    </location>
</feature>
<feature type="compositionally biased region" description="Basic and acidic residues" evidence="1">
    <location>
        <begin position="289"/>
        <end position="300"/>
    </location>
</feature>
<feature type="region of interest" description="Disordered" evidence="1">
    <location>
        <begin position="244"/>
        <end position="439"/>
    </location>
</feature>
<organism evidence="2 3">
    <name type="scientific">Grus japonensis</name>
    <name type="common">Japanese crane</name>
    <name type="synonym">Red-crowned crane</name>
    <dbReference type="NCBI Taxonomy" id="30415"/>
    <lineage>
        <taxon>Eukaryota</taxon>
        <taxon>Metazoa</taxon>
        <taxon>Chordata</taxon>
        <taxon>Craniata</taxon>
        <taxon>Vertebrata</taxon>
        <taxon>Euteleostomi</taxon>
        <taxon>Archelosauria</taxon>
        <taxon>Archosauria</taxon>
        <taxon>Dinosauria</taxon>
        <taxon>Saurischia</taxon>
        <taxon>Theropoda</taxon>
        <taxon>Coelurosauria</taxon>
        <taxon>Aves</taxon>
        <taxon>Neognathae</taxon>
        <taxon>Neoaves</taxon>
        <taxon>Gruiformes</taxon>
        <taxon>Gruidae</taxon>
        <taxon>Grus</taxon>
    </lineage>
</organism>
<dbReference type="AlphaFoldDB" id="A0ABC9X0M0"/>
<feature type="compositionally biased region" description="Basic and acidic residues" evidence="1">
    <location>
        <begin position="114"/>
        <end position="124"/>
    </location>
</feature>
<feature type="compositionally biased region" description="Polar residues" evidence="1">
    <location>
        <begin position="250"/>
        <end position="259"/>
    </location>
</feature>
<feature type="region of interest" description="Disordered" evidence="1">
    <location>
        <begin position="634"/>
        <end position="693"/>
    </location>
</feature>
<evidence type="ECO:0000313" key="3">
    <source>
        <dbReference type="Proteomes" id="UP001623348"/>
    </source>
</evidence>
<evidence type="ECO:0000256" key="1">
    <source>
        <dbReference type="SAM" id="MobiDB-lite"/>
    </source>
</evidence>
<feature type="compositionally biased region" description="Basic and acidic residues" evidence="1">
    <location>
        <begin position="399"/>
        <end position="409"/>
    </location>
</feature>
<dbReference type="Proteomes" id="UP001623348">
    <property type="component" value="Unassembled WGS sequence"/>
</dbReference>
<feature type="region of interest" description="Disordered" evidence="1">
    <location>
        <begin position="571"/>
        <end position="595"/>
    </location>
</feature>
<evidence type="ECO:0000313" key="2">
    <source>
        <dbReference type="EMBL" id="GAB0191223.1"/>
    </source>
</evidence>
<feature type="compositionally biased region" description="Polar residues" evidence="1">
    <location>
        <begin position="634"/>
        <end position="651"/>
    </location>
</feature>
<feature type="compositionally biased region" description="Low complexity" evidence="1">
    <location>
        <begin position="71"/>
        <end position="84"/>
    </location>
</feature>
<reference evidence="2 3" key="1">
    <citation type="submission" date="2024-06" db="EMBL/GenBank/DDBJ databases">
        <title>The draft genome of Grus japonensis, version 3.</title>
        <authorList>
            <person name="Nabeshima K."/>
            <person name="Suzuki S."/>
            <person name="Onuma M."/>
        </authorList>
    </citation>
    <scope>NUCLEOTIDE SEQUENCE [LARGE SCALE GENOMIC DNA]</scope>
    <source>
        <strain evidence="2 3">451A</strain>
    </source>
</reference>
<dbReference type="EMBL" id="BAAFJT010000005">
    <property type="protein sequence ID" value="GAB0191223.1"/>
    <property type="molecule type" value="Genomic_DNA"/>
</dbReference>
<feature type="region of interest" description="Disordered" evidence="1">
    <location>
        <begin position="1"/>
        <end position="155"/>
    </location>
</feature>
<feature type="compositionally biased region" description="Polar residues" evidence="1">
    <location>
        <begin position="169"/>
        <end position="192"/>
    </location>
</feature>
<feature type="compositionally biased region" description="Low complexity" evidence="1">
    <location>
        <begin position="341"/>
        <end position="359"/>
    </location>
</feature>
<comment type="caution">
    <text evidence="2">The sequence shown here is derived from an EMBL/GenBank/DDBJ whole genome shotgun (WGS) entry which is preliminary data.</text>
</comment>
<protein>
    <submittedName>
        <fullName evidence="2">Uncharacterized protein</fullName>
    </submittedName>
</protein>
<keyword evidence="3" id="KW-1185">Reference proteome</keyword>
<name>A0ABC9X0M0_GRUJA</name>
<feature type="compositionally biased region" description="Polar residues" evidence="1">
    <location>
        <begin position="366"/>
        <end position="382"/>
    </location>
</feature>
<accession>A0ABC9X0M0</accession>